<dbReference type="SFLD" id="SFLDS00019">
    <property type="entry name" value="Glutathione_Transferase_(cytos"/>
    <property type="match status" value="1"/>
</dbReference>
<dbReference type="GO" id="GO:0016740">
    <property type="term" value="F:transferase activity"/>
    <property type="evidence" value="ECO:0007669"/>
    <property type="project" value="UniProtKB-KW"/>
</dbReference>
<dbReference type="Pfam" id="PF13409">
    <property type="entry name" value="GST_N_2"/>
    <property type="match status" value="1"/>
</dbReference>
<dbReference type="InterPro" id="IPR036249">
    <property type="entry name" value="Thioredoxin-like_sf"/>
</dbReference>
<reference evidence="4" key="1">
    <citation type="journal article" date="2012" name="Science">
        <title>The Paleozoic origin of enzymatic lignin decomposition reconstructed from 31 fungal genomes.</title>
        <authorList>
            <person name="Floudas D."/>
            <person name="Binder M."/>
            <person name="Riley R."/>
            <person name="Barry K."/>
            <person name="Blanchette R.A."/>
            <person name="Henrissat B."/>
            <person name="Martinez A.T."/>
            <person name="Otillar R."/>
            <person name="Spatafora J.W."/>
            <person name="Yadav J.S."/>
            <person name="Aerts A."/>
            <person name="Benoit I."/>
            <person name="Boyd A."/>
            <person name="Carlson A."/>
            <person name="Copeland A."/>
            <person name="Coutinho P.M."/>
            <person name="de Vries R.P."/>
            <person name="Ferreira P."/>
            <person name="Findley K."/>
            <person name="Foster B."/>
            <person name="Gaskell J."/>
            <person name="Glotzer D."/>
            <person name="Gorecki P."/>
            <person name="Heitman J."/>
            <person name="Hesse C."/>
            <person name="Hori C."/>
            <person name="Igarashi K."/>
            <person name="Jurgens J.A."/>
            <person name="Kallen N."/>
            <person name="Kersten P."/>
            <person name="Kohler A."/>
            <person name="Kuees U."/>
            <person name="Kumar T.K.A."/>
            <person name="Kuo A."/>
            <person name="LaButti K."/>
            <person name="Larrondo L.F."/>
            <person name="Lindquist E."/>
            <person name="Ling A."/>
            <person name="Lombard V."/>
            <person name="Lucas S."/>
            <person name="Lundell T."/>
            <person name="Martin R."/>
            <person name="McLaughlin D.J."/>
            <person name="Morgenstern I."/>
            <person name="Morin E."/>
            <person name="Murat C."/>
            <person name="Nagy L.G."/>
            <person name="Nolan M."/>
            <person name="Ohm R.A."/>
            <person name="Patyshakuliyeva A."/>
            <person name="Rokas A."/>
            <person name="Ruiz-Duenas F.J."/>
            <person name="Sabat G."/>
            <person name="Salamov A."/>
            <person name="Samejima M."/>
            <person name="Schmutz J."/>
            <person name="Slot J.C."/>
            <person name="St John F."/>
            <person name="Stenlid J."/>
            <person name="Sun H."/>
            <person name="Sun S."/>
            <person name="Syed K."/>
            <person name="Tsang A."/>
            <person name="Wiebenga A."/>
            <person name="Young D."/>
            <person name="Pisabarro A."/>
            <person name="Eastwood D.C."/>
            <person name="Martin F."/>
            <person name="Cullen D."/>
            <person name="Grigoriev I.V."/>
            <person name="Hibbett D.S."/>
        </authorList>
    </citation>
    <scope>NUCLEOTIDE SEQUENCE [LARGE SCALE GENOMIC DNA]</scope>
    <source>
        <strain evidence="4">RWD-64-598 SS2</strain>
    </source>
</reference>
<dbReference type="OrthoDB" id="202840at2759"/>
<dbReference type="SUPFAM" id="SSF47616">
    <property type="entry name" value="GST C-terminal domain-like"/>
    <property type="match status" value="1"/>
</dbReference>
<proteinExistence type="predicted"/>
<dbReference type="InterPro" id="IPR036282">
    <property type="entry name" value="Glutathione-S-Trfase_C_sf"/>
</dbReference>
<protein>
    <submittedName>
        <fullName evidence="3">Glutathione S-transferase C-terminal-like protein</fullName>
    </submittedName>
</protein>
<name>A0A5M3MFS4_CONPW</name>
<accession>A0A5M3MFS4</accession>
<dbReference type="GeneID" id="19205847"/>
<feature type="domain" description="GST N-terminal" evidence="1">
    <location>
        <begin position="4"/>
        <end position="104"/>
    </location>
</feature>
<dbReference type="Proteomes" id="UP000053558">
    <property type="component" value="Unassembled WGS sequence"/>
</dbReference>
<dbReference type="PANTHER" id="PTHR43968">
    <property type="match status" value="1"/>
</dbReference>
<dbReference type="PROSITE" id="PS50405">
    <property type="entry name" value="GST_CTER"/>
    <property type="match status" value="1"/>
</dbReference>
<dbReference type="KEGG" id="cput:CONPUDRAFT_167744"/>
<dbReference type="Gene3D" id="1.20.1050.10">
    <property type="match status" value="1"/>
</dbReference>
<dbReference type="SUPFAM" id="SSF52833">
    <property type="entry name" value="Thioredoxin-like"/>
    <property type="match status" value="1"/>
</dbReference>
<dbReference type="SFLD" id="SFLDG00358">
    <property type="entry name" value="Main_(cytGST)"/>
    <property type="match status" value="1"/>
</dbReference>
<dbReference type="InterPro" id="IPR004045">
    <property type="entry name" value="Glutathione_S-Trfase_N"/>
</dbReference>
<sequence>MSNLQLTFYGYKTSAHALRVAIALTHAQAQYTYQDIDLINQPEWFAAKINPAGKACPPSPRNHVPAITIGGPPVPPDEPSPESTKLAESIVILELIADLYPSSGLMPADPIQRAKVRFFTQMQADLFSSKYVAWFMFGKKDGWKDMVEGARNLQALLPESGDGYAVGNELTIADCALAPFWGRTRVCFEQGIGRIDPEEAKLLKEAMDAPEMEKFRAYADRLMAHPSVKENWDDEGAVERSKTIVATLNRRFGSKR</sequence>
<dbReference type="InterPro" id="IPR050983">
    <property type="entry name" value="GST_Omega/HSP26"/>
</dbReference>
<keyword evidence="4" id="KW-1185">Reference proteome</keyword>
<evidence type="ECO:0000313" key="4">
    <source>
        <dbReference type="Proteomes" id="UP000053558"/>
    </source>
</evidence>
<keyword evidence="3" id="KW-0808">Transferase</keyword>
<comment type="caution">
    <text evidence="3">The sequence shown here is derived from an EMBL/GenBank/DDBJ whole genome shotgun (WGS) entry which is preliminary data.</text>
</comment>
<dbReference type="EMBL" id="JH711583">
    <property type="protein sequence ID" value="EIW77624.1"/>
    <property type="molecule type" value="Genomic_DNA"/>
</dbReference>
<dbReference type="GO" id="GO:0005737">
    <property type="term" value="C:cytoplasm"/>
    <property type="evidence" value="ECO:0007669"/>
    <property type="project" value="TreeGrafter"/>
</dbReference>
<dbReference type="PANTHER" id="PTHR43968:SF6">
    <property type="entry name" value="GLUTATHIONE S-TRANSFERASE OMEGA"/>
    <property type="match status" value="1"/>
</dbReference>
<organism evidence="3 4">
    <name type="scientific">Coniophora puteana (strain RWD-64-598)</name>
    <name type="common">Brown rot fungus</name>
    <dbReference type="NCBI Taxonomy" id="741705"/>
    <lineage>
        <taxon>Eukaryota</taxon>
        <taxon>Fungi</taxon>
        <taxon>Dikarya</taxon>
        <taxon>Basidiomycota</taxon>
        <taxon>Agaricomycotina</taxon>
        <taxon>Agaricomycetes</taxon>
        <taxon>Agaricomycetidae</taxon>
        <taxon>Boletales</taxon>
        <taxon>Coniophorineae</taxon>
        <taxon>Coniophoraceae</taxon>
        <taxon>Coniophora</taxon>
    </lineage>
</organism>
<dbReference type="InterPro" id="IPR040079">
    <property type="entry name" value="Glutathione_S-Trfase"/>
</dbReference>
<dbReference type="Gene3D" id="3.40.30.10">
    <property type="entry name" value="Glutaredoxin"/>
    <property type="match status" value="1"/>
</dbReference>
<dbReference type="CDD" id="cd00570">
    <property type="entry name" value="GST_N_family"/>
    <property type="match status" value="1"/>
</dbReference>
<gene>
    <name evidence="3" type="ORF">CONPUDRAFT_167744</name>
</gene>
<dbReference type="InterPro" id="IPR010987">
    <property type="entry name" value="Glutathione-S-Trfase_C-like"/>
</dbReference>
<evidence type="ECO:0000259" key="1">
    <source>
        <dbReference type="PROSITE" id="PS50404"/>
    </source>
</evidence>
<dbReference type="AlphaFoldDB" id="A0A5M3MFS4"/>
<feature type="domain" description="GST C-terminal" evidence="2">
    <location>
        <begin position="109"/>
        <end position="245"/>
    </location>
</feature>
<dbReference type="RefSeq" id="XP_007772011.1">
    <property type="nucleotide sequence ID" value="XM_007773821.1"/>
</dbReference>
<dbReference type="Pfam" id="PF13410">
    <property type="entry name" value="GST_C_2"/>
    <property type="match status" value="1"/>
</dbReference>
<dbReference type="PROSITE" id="PS50404">
    <property type="entry name" value="GST_NTER"/>
    <property type="match status" value="1"/>
</dbReference>
<dbReference type="OMA" id="APEMEKF"/>
<evidence type="ECO:0000313" key="3">
    <source>
        <dbReference type="EMBL" id="EIW77624.1"/>
    </source>
</evidence>
<evidence type="ECO:0000259" key="2">
    <source>
        <dbReference type="PROSITE" id="PS50405"/>
    </source>
</evidence>